<dbReference type="Proteomes" id="UP000027138">
    <property type="component" value="Unassembled WGS sequence"/>
</dbReference>
<dbReference type="AlphaFoldDB" id="A0A067L164"/>
<accession>A0A067L164</accession>
<proteinExistence type="predicted"/>
<dbReference type="EMBL" id="KK914309">
    <property type="protein sequence ID" value="KDP42162.1"/>
    <property type="molecule type" value="Genomic_DNA"/>
</dbReference>
<organism evidence="1 2">
    <name type="scientific">Jatropha curcas</name>
    <name type="common">Barbados nut</name>
    <dbReference type="NCBI Taxonomy" id="180498"/>
    <lineage>
        <taxon>Eukaryota</taxon>
        <taxon>Viridiplantae</taxon>
        <taxon>Streptophyta</taxon>
        <taxon>Embryophyta</taxon>
        <taxon>Tracheophyta</taxon>
        <taxon>Spermatophyta</taxon>
        <taxon>Magnoliopsida</taxon>
        <taxon>eudicotyledons</taxon>
        <taxon>Gunneridae</taxon>
        <taxon>Pentapetalae</taxon>
        <taxon>rosids</taxon>
        <taxon>fabids</taxon>
        <taxon>Malpighiales</taxon>
        <taxon>Euphorbiaceae</taxon>
        <taxon>Crotonoideae</taxon>
        <taxon>Jatropheae</taxon>
        <taxon>Jatropha</taxon>
    </lineage>
</organism>
<name>A0A067L164_JATCU</name>
<gene>
    <name evidence="1" type="ORF">JCGZ_02892</name>
</gene>
<sequence>MVIGRPLEGKPPDLVASELEEEEESSMAIALPFPDRMWGTRVHSIVKSKGTSKEKAR</sequence>
<protein>
    <submittedName>
        <fullName evidence="1">Uncharacterized protein</fullName>
    </submittedName>
</protein>
<evidence type="ECO:0000313" key="1">
    <source>
        <dbReference type="EMBL" id="KDP42162.1"/>
    </source>
</evidence>
<keyword evidence="2" id="KW-1185">Reference proteome</keyword>
<evidence type="ECO:0000313" key="2">
    <source>
        <dbReference type="Proteomes" id="UP000027138"/>
    </source>
</evidence>
<reference evidence="1 2" key="1">
    <citation type="journal article" date="2014" name="PLoS ONE">
        <title>Global Analysis of Gene Expression Profiles in Physic Nut (Jatropha curcas L.) Seedlings Exposed to Salt Stress.</title>
        <authorList>
            <person name="Zhang L."/>
            <person name="Zhang C."/>
            <person name="Wu P."/>
            <person name="Chen Y."/>
            <person name="Li M."/>
            <person name="Jiang H."/>
            <person name="Wu G."/>
        </authorList>
    </citation>
    <scope>NUCLEOTIDE SEQUENCE [LARGE SCALE GENOMIC DNA]</scope>
    <source>
        <strain evidence="2">cv. GZQX0401</strain>
        <tissue evidence="1">Young leaves</tissue>
    </source>
</reference>